<dbReference type="RefSeq" id="WP_373391263.1">
    <property type="nucleotide sequence ID" value="NZ_JBCFQJ010000007.1"/>
</dbReference>
<dbReference type="EMBL" id="JBCFQK010000007">
    <property type="protein sequence ID" value="MFA9194157.1"/>
    <property type="molecule type" value="Genomic_DNA"/>
</dbReference>
<dbReference type="Proteomes" id="UP001574170">
    <property type="component" value="Unassembled WGS sequence"/>
</dbReference>
<organism evidence="1 2">
    <name type="scientific">Flavobacterium magnesitis</name>
    <dbReference type="NCBI Taxonomy" id="3138077"/>
    <lineage>
        <taxon>Bacteria</taxon>
        <taxon>Pseudomonadati</taxon>
        <taxon>Bacteroidota</taxon>
        <taxon>Flavobacteriia</taxon>
        <taxon>Flavobacteriales</taxon>
        <taxon>Flavobacteriaceae</taxon>
        <taxon>Flavobacterium</taxon>
    </lineage>
</organism>
<evidence type="ECO:0000313" key="1">
    <source>
        <dbReference type="EMBL" id="MFA9194157.1"/>
    </source>
</evidence>
<proteinExistence type="predicted"/>
<accession>A0ABV4TJ92</accession>
<reference evidence="1 2" key="1">
    <citation type="submission" date="2024-04" db="EMBL/GenBank/DDBJ databases">
        <title>New Clade of Flavobacterium.</title>
        <authorList>
            <person name="Matos L."/>
            <person name="Proenca D.N."/>
            <person name="Fransisco R.M."/>
            <person name="Chung A.P."/>
            <person name="Maccario L."/>
            <person name="Sorensen S.J."/>
            <person name="Morais P.V."/>
        </authorList>
    </citation>
    <scope>NUCLEOTIDE SEQUENCE [LARGE SCALE GENOMIC DNA]</scope>
    <source>
        <strain evidence="1 2">FBOR7N2.3</strain>
    </source>
</reference>
<keyword evidence="2" id="KW-1185">Reference proteome</keyword>
<gene>
    <name evidence="1" type="ORF">AAGV33_07040</name>
</gene>
<evidence type="ECO:0000313" key="2">
    <source>
        <dbReference type="Proteomes" id="UP001574170"/>
    </source>
</evidence>
<name>A0ABV4TJ92_9FLAO</name>
<comment type="caution">
    <text evidence="1">The sequence shown here is derived from an EMBL/GenBank/DDBJ whole genome shotgun (WGS) entry which is preliminary data.</text>
</comment>
<sequence length="183" mass="20966">MNYIKNILILLFICKFSNVQSQIDCQKLKETITIKNQQIDNLNNEVNYYKEALSLTKSVVQTEIENIKFQINSVVGNRQDKSIEVEGIYTNQGDILKALQAERATIIDPKGNLYTSVYEINLGGGSIRVENIYTNVPMKFKIFFRNIEEETPVIRVLTLAMFSKDDSGKINSGKFENINVTWK</sequence>
<protein>
    <submittedName>
        <fullName evidence="1">Uncharacterized protein</fullName>
    </submittedName>
</protein>